<name>A0A0M3IAV4_ASCLU</name>
<proteinExistence type="predicted"/>
<evidence type="ECO:0000313" key="1">
    <source>
        <dbReference type="Proteomes" id="UP000036681"/>
    </source>
</evidence>
<dbReference type="AlphaFoldDB" id="A0A0M3IAV4"/>
<dbReference type="WBParaSite" id="ALUE_0001475801-mRNA-1">
    <property type="protein sequence ID" value="ALUE_0001475801-mRNA-1"/>
    <property type="gene ID" value="ALUE_0001475801"/>
</dbReference>
<protein>
    <submittedName>
        <fullName evidence="2">BUB1 N-terminal domain-containing protein</fullName>
    </submittedName>
</protein>
<sequence length="510" mass="57690">MEQNCNGDEERCALRRIAVEVAHRFGEPGSVFFDDPKMLTVIRIIGKVSRRMGLKGVLKKAYERGQFRKLAEFYIMWAKVYAEEGNEMRFNEVWALALMAPAQPLSCIDQAFRNFIRHSSRGNENRNGRENKMTIVDESLSMEERAATLIGCAISPYALKNRESTVLEEKAMDLVNSLKSDMISSRSCQTVSEITAVSPSSETSANQKEATAFNDCINAHISTNYKTPEEVHSIDGEETVLRDVVDNSIRTDEQKINKNEQMISERISQFCCDEENVNPIECQTYSDRKSPTNELFMSERISRTVTKEEKTSNASATPRELKPPSSFFALSEYSVFKQAPPMKSFPEMRDSFRKKQANYNWSGFRPVSASCADALFPVPKDEFAGMTGFERRMSLSKISDVQFATVLTPIFRGEYRLYEITDWGGFRPVSASCADALFPVPKDEFAGMTGFERRMSLSKKKTSKLIQKCTKEESLLGCTLKISNEMAQAFSQLSIERNGGIRQTKLNKPN</sequence>
<reference evidence="2" key="1">
    <citation type="submission" date="2017-02" db="UniProtKB">
        <authorList>
            <consortium name="WormBaseParasite"/>
        </authorList>
    </citation>
    <scope>IDENTIFICATION</scope>
</reference>
<accession>A0A0M3IAV4</accession>
<organism evidence="1 2">
    <name type="scientific">Ascaris lumbricoides</name>
    <name type="common">Giant roundworm</name>
    <dbReference type="NCBI Taxonomy" id="6252"/>
    <lineage>
        <taxon>Eukaryota</taxon>
        <taxon>Metazoa</taxon>
        <taxon>Ecdysozoa</taxon>
        <taxon>Nematoda</taxon>
        <taxon>Chromadorea</taxon>
        <taxon>Rhabditida</taxon>
        <taxon>Spirurina</taxon>
        <taxon>Ascaridomorpha</taxon>
        <taxon>Ascaridoidea</taxon>
        <taxon>Ascarididae</taxon>
        <taxon>Ascaris</taxon>
    </lineage>
</organism>
<dbReference type="Gene3D" id="1.25.40.430">
    <property type="match status" value="1"/>
</dbReference>
<keyword evidence="1" id="KW-1185">Reference proteome</keyword>
<evidence type="ECO:0000313" key="2">
    <source>
        <dbReference type="WBParaSite" id="ALUE_0001475801-mRNA-1"/>
    </source>
</evidence>
<dbReference type="Proteomes" id="UP000036681">
    <property type="component" value="Unplaced"/>
</dbReference>